<dbReference type="Proteomes" id="UP000438429">
    <property type="component" value="Unassembled WGS sequence"/>
</dbReference>
<proteinExistence type="predicted"/>
<dbReference type="EMBL" id="VEVO01000016">
    <property type="protein sequence ID" value="KAF0029026.1"/>
    <property type="molecule type" value="Genomic_DNA"/>
</dbReference>
<sequence length="70" mass="7850">MRAASFARRGTITVGRRSVCLRCPTTLLWLAAGDSEAGTERRLCALNSRRVVEKKERNTGDKKQTNEAER</sequence>
<reference evidence="1 2" key="1">
    <citation type="submission" date="2019-06" db="EMBL/GenBank/DDBJ databases">
        <title>Draft genomes of female and male turbot (Scophthalmus maximus).</title>
        <authorList>
            <person name="Xu H."/>
            <person name="Xu X.-W."/>
            <person name="Shao C."/>
            <person name="Chen S."/>
        </authorList>
    </citation>
    <scope>NUCLEOTIDE SEQUENCE [LARGE SCALE GENOMIC DNA]</scope>
    <source>
        <strain evidence="1">Ysfricsl-2016a</strain>
        <tissue evidence="1">Blood</tissue>
    </source>
</reference>
<gene>
    <name evidence="1" type="ORF">F2P81_018131</name>
</gene>
<accession>A0A6A4S1C8</accession>
<protein>
    <submittedName>
        <fullName evidence="1">Uncharacterized protein</fullName>
    </submittedName>
</protein>
<evidence type="ECO:0000313" key="2">
    <source>
        <dbReference type="Proteomes" id="UP000438429"/>
    </source>
</evidence>
<name>A0A6A4S1C8_SCOMX</name>
<comment type="caution">
    <text evidence="1">The sequence shown here is derived from an EMBL/GenBank/DDBJ whole genome shotgun (WGS) entry which is preliminary data.</text>
</comment>
<evidence type="ECO:0000313" key="1">
    <source>
        <dbReference type="EMBL" id="KAF0029026.1"/>
    </source>
</evidence>
<organism evidence="1 2">
    <name type="scientific">Scophthalmus maximus</name>
    <name type="common">Turbot</name>
    <name type="synonym">Psetta maxima</name>
    <dbReference type="NCBI Taxonomy" id="52904"/>
    <lineage>
        <taxon>Eukaryota</taxon>
        <taxon>Metazoa</taxon>
        <taxon>Chordata</taxon>
        <taxon>Craniata</taxon>
        <taxon>Vertebrata</taxon>
        <taxon>Euteleostomi</taxon>
        <taxon>Actinopterygii</taxon>
        <taxon>Neopterygii</taxon>
        <taxon>Teleostei</taxon>
        <taxon>Neoteleostei</taxon>
        <taxon>Acanthomorphata</taxon>
        <taxon>Carangaria</taxon>
        <taxon>Pleuronectiformes</taxon>
        <taxon>Pleuronectoidei</taxon>
        <taxon>Scophthalmidae</taxon>
        <taxon>Scophthalmus</taxon>
    </lineage>
</organism>
<dbReference type="AlphaFoldDB" id="A0A6A4S1C8"/>